<dbReference type="GeneID" id="111086715"/>
<proteinExistence type="predicted"/>
<keyword evidence="4" id="KW-1185">Reference proteome</keyword>
<dbReference type="Pfam" id="PF25541">
    <property type="entry name" value="TBCA_PH"/>
    <property type="match status" value="1"/>
</dbReference>
<feature type="compositionally biased region" description="Polar residues" evidence="2">
    <location>
        <begin position="60"/>
        <end position="77"/>
    </location>
</feature>
<feature type="coiled-coil region" evidence="1">
    <location>
        <begin position="810"/>
        <end position="837"/>
    </location>
</feature>
<organism evidence="4 5">
    <name type="scientific">Limulus polyphemus</name>
    <name type="common">Atlantic horseshoe crab</name>
    <dbReference type="NCBI Taxonomy" id="6850"/>
    <lineage>
        <taxon>Eukaryota</taxon>
        <taxon>Metazoa</taxon>
        <taxon>Ecdysozoa</taxon>
        <taxon>Arthropoda</taxon>
        <taxon>Chelicerata</taxon>
        <taxon>Merostomata</taxon>
        <taxon>Xiphosura</taxon>
        <taxon>Limulidae</taxon>
        <taxon>Limulus</taxon>
    </lineage>
</organism>
<feature type="compositionally biased region" description="Basic and acidic residues" evidence="2">
    <location>
        <begin position="1607"/>
        <end position="1619"/>
    </location>
</feature>
<evidence type="ECO:0000256" key="2">
    <source>
        <dbReference type="SAM" id="MobiDB-lite"/>
    </source>
</evidence>
<feature type="compositionally biased region" description="Basic and acidic residues" evidence="2">
    <location>
        <begin position="1642"/>
        <end position="1664"/>
    </location>
</feature>
<evidence type="ECO:0000313" key="4">
    <source>
        <dbReference type="Proteomes" id="UP000694941"/>
    </source>
</evidence>
<feature type="compositionally biased region" description="Polar residues" evidence="2">
    <location>
        <begin position="341"/>
        <end position="357"/>
    </location>
</feature>
<feature type="compositionally biased region" description="Basic and acidic residues" evidence="2">
    <location>
        <begin position="1572"/>
        <end position="1584"/>
    </location>
</feature>
<dbReference type="InterPro" id="IPR057971">
    <property type="entry name" value="PKHA4-7_TBCA"/>
</dbReference>
<feature type="region of interest" description="Disordered" evidence="2">
    <location>
        <begin position="1177"/>
        <end position="1253"/>
    </location>
</feature>
<feature type="compositionally biased region" description="Polar residues" evidence="2">
    <location>
        <begin position="1044"/>
        <end position="1064"/>
    </location>
</feature>
<dbReference type="PANTHER" id="PTHR12752:SF9">
    <property type="entry name" value="KRAMER, ISOFORM I"/>
    <property type="match status" value="1"/>
</dbReference>
<feature type="compositionally biased region" description="Basic residues" evidence="2">
    <location>
        <begin position="585"/>
        <end position="600"/>
    </location>
</feature>
<evidence type="ECO:0000259" key="3">
    <source>
        <dbReference type="Pfam" id="PF25541"/>
    </source>
</evidence>
<feature type="compositionally biased region" description="Polar residues" evidence="2">
    <location>
        <begin position="976"/>
        <end position="991"/>
    </location>
</feature>
<feature type="region of interest" description="Disordered" evidence="2">
    <location>
        <begin position="963"/>
        <end position="994"/>
    </location>
</feature>
<feature type="region of interest" description="Disordered" evidence="2">
    <location>
        <begin position="2014"/>
        <end position="2050"/>
    </location>
</feature>
<feature type="region of interest" description="Disordered" evidence="2">
    <location>
        <begin position="341"/>
        <end position="364"/>
    </location>
</feature>
<dbReference type="RefSeq" id="XP_022246380.1">
    <property type="nucleotide sequence ID" value="XM_022390672.1"/>
</dbReference>
<feature type="compositionally biased region" description="Acidic residues" evidence="2">
    <location>
        <begin position="2023"/>
        <end position="2033"/>
    </location>
</feature>
<reference evidence="5" key="1">
    <citation type="submission" date="2025-08" db="UniProtKB">
        <authorList>
            <consortium name="RefSeq"/>
        </authorList>
    </citation>
    <scope>IDENTIFICATION</scope>
    <source>
        <tissue evidence="5">Muscle</tissue>
    </source>
</reference>
<keyword evidence="1" id="KW-0175">Coiled coil</keyword>
<dbReference type="Proteomes" id="UP000694941">
    <property type="component" value="Unplaced"/>
</dbReference>
<feature type="compositionally biased region" description="Basic and acidic residues" evidence="2">
    <location>
        <begin position="1696"/>
        <end position="1707"/>
    </location>
</feature>
<feature type="compositionally biased region" description="Basic and acidic residues" evidence="2">
    <location>
        <begin position="1479"/>
        <end position="1497"/>
    </location>
</feature>
<dbReference type="PANTHER" id="PTHR12752">
    <property type="entry name" value="PHOSPHOINOSITOL 3-PHOSPHATE-BINDING PROTEIN"/>
    <property type="match status" value="1"/>
</dbReference>
<feature type="region of interest" description="Disordered" evidence="2">
    <location>
        <begin position="1547"/>
        <end position="1716"/>
    </location>
</feature>
<feature type="region of interest" description="Disordered" evidence="2">
    <location>
        <begin position="1479"/>
        <end position="1525"/>
    </location>
</feature>
<name>A0ABM1SRX4_LIMPO</name>
<evidence type="ECO:0000313" key="5">
    <source>
        <dbReference type="RefSeq" id="XP_022246380.1"/>
    </source>
</evidence>
<feature type="compositionally biased region" description="Polar residues" evidence="2">
    <location>
        <begin position="1223"/>
        <end position="1253"/>
    </location>
</feature>
<feature type="domain" description="Pleckstrin homology" evidence="3">
    <location>
        <begin position="787"/>
        <end position="925"/>
    </location>
</feature>
<sequence length="2050" mass="236844">MIQWMNALCLATIMQTFTRRHFSTDQLSMPPTPGLDDDNSQYASSQPCKVEDRDGPPKPSDSSFVSTQSTCDQSTLDLSRDTEGNIVANDGTSDSGFLSSSERYLSQYISQSVIPSAVSSKGRIGHSYYTVSPPKPKRLHASCITLPQGAPDLVPPYDISPGGGRFIKSGDQRHFYYDDRYDFDSRWYDNWENEYNYWTWQGDLCYKPQLFFRMSPGFSTALRSRSRHRSERDYENLSVYRNPSQPNDNMIMDPLLRRPHSDNFANRMIEFDLQSIEMPFVSSDLSHSPWSWNDIEKEDSDDMLDRIAQDPSCLYSMYGNRNLENLPGKNHLRSVYGSYYGSTSDSRPQQPWSSGGSSWYPRTESDIDQKKLQVNNSDRIATTSPVFINENIYEPFDAGHQKHLVLVPTDNFDDQDIQSIAQQEEPVKSLMECTEKMLISPMAGKQSFKEKKNVEIETAHTSPGVPPPRPPLPEEYSQQVLQSIEAQEMQQRMWKLHLQSNQINKAVHPMPLSVFKSNDTPATSETVYKPKKLSYNKLEPQIEHHLGTASGIKQETDLNQRTKRASSRSQESPLSSGRARESSRPKVRRTSWRGKSPGHRKVVGRAIMSDSELYVHRSSKIHRLVQHSSSLSSHQKSICISAGDLLDKTHEELVLFLIQLRQSQTQLSQAQERCQVQMLNEQRMVQMKPQEKKHAEEYMKLHQQLEDFQKEYELTHPLVNVVENLVRLGTLCGATERKSASLSRLERVGIAKYIPSEKMLEFAHHLQERQRLRGEIDGVEMSIVDSEGLGEKLKRLYHLDCLVQEESSHFASLQNDKEMLEQSLKTVQEKLIELGQDNPVEMEKLKKQQRLIEKELSHIRSHLSQSAMKLEERTSEVCKVEHKILVLRQKIQHALTVCYRRKEVSSISKLDLETELLRIQSFLERLAKRRQEINNIIETLKFKSKHKHLSSIEKVRKGTSGIVGSVAIPPKRKHSSSYMETDLDSCTSQEETGVIRKPESVGRWQRPLENVMVGHSGSAQNHSLLDIAQSMNQDILARLTQDNQVQVSHHDQQAYSSPQQQNLGSRVHYADQQLDEPVLNREHQNIRFNPQNQPRDQSVNTRISQRVLPDRNLQNHPTQNQSVQYTRLNQADQNVRLVSHEITLNRSGQQLSQVGLNQADEHRSIIFVNQYGRYVPQDQVRPNQSELRGRSSYPNHPDINGRLSQLRHARSYQPDQNERLRQPSHSTKPNHTYQNGRLIQPDQNSRSSQQDLNGRINQRGQYSRHNQTEYNVRVQQPEQHGIHSQSDQNVRIHQPEQHGIHSQSDQSVRIQQPDQHGIYSQSDQNVRIHHPEQHGSHNQPYQNVRVSQPEQHGSHNQPYQNVRVSQPEQYGSHNQPYQNVRVSQPEQYGSHYQPSQNVRVSQPEQYGSHYQPSQNVRIYQPEQYGRYNQSDQDVRLSQPNVYSRYNQPYQNVRVNQPNEYDSCSQPDQYVIIHQSDQYDKHIQSNQHDKSNQSDHRGKLPKSNQLSVINQPEEHNRSNQLEKNASQPNQDAIFNQSYQHIKLNVSNQHERPNQPTKHSRFGQLDQPFSSNQSERHAKQKPEENVKVIQSEQHSRCGQLDQPFSSNQSERHAKQKPEENVKVIQSDQHSRCGQLDQPFSSNQSERHAKQKPEENVKSVQSDEHSRFGQLDQPFSSNQSERHAKQKPEENVKSVQSDQHSRFKKSDEFVRPNQQDQDIRSNQPAYHLDYQHQPNIITGTGLSIDGTNRTTDSHLSDTKKVRYDNKAEIRLIEEADYENDHEDDEKSVKATELPTAHQPTSLFSPTHTVQNQRQTLTAHERLFGGSSTSPFFTSSTEHKLNSYQSQTSPRHHGQVHRKPKRRHHTITGTPFPNRLSPRMNFRMDCYSRTASTPDIVRSTIRKAEVFNEKIIDRELGLPQKIDIPERYIEDEPENLSAAEKMKRNEKAENIRKMLAEAAMYEEPTEIDGAASEPMKKKMDEERKKRAHLLALNHTIAKEVMEKSKLVAMIATLERLDSDSIWQKEEENAEDEDDEDWSPIQPLPITQQRENYLT</sequence>
<feature type="region of interest" description="Disordered" evidence="2">
    <location>
        <begin position="24"/>
        <end position="93"/>
    </location>
</feature>
<feature type="compositionally biased region" description="Basic residues" evidence="2">
    <location>
        <begin position="1846"/>
        <end position="1862"/>
    </location>
</feature>
<feature type="region of interest" description="Disordered" evidence="2">
    <location>
        <begin position="1044"/>
        <end position="1065"/>
    </location>
</feature>
<evidence type="ECO:0000256" key="1">
    <source>
        <dbReference type="SAM" id="Coils"/>
    </source>
</evidence>
<feature type="compositionally biased region" description="Basic and acidic residues" evidence="2">
    <location>
        <begin position="1677"/>
        <end position="1689"/>
    </location>
</feature>
<feature type="compositionally biased region" description="Polar residues" evidence="2">
    <location>
        <begin position="2040"/>
        <end position="2050"/>
    </location>
</feature>
<protein>
    <submittedName>
        <fullName evidence="5">Uncharacterized protein LOC111086715</fullName>
    </submittedName>
</protein>
<accession>A0ABM1SRX4</accession>
<feature type="region of interest" description="Disordered" evidence="2">
    <location>
        <begin position="1830"/>
        <end position="1873"/>
    </location>
</feature>
<feature type="region of interest" description="Disordered" evidence="2">
    <location>
        <begin position="546"/>
        <end position="600"/>
    </location>
</feature>
<gene>
    <name evidence="5" type="primary">LOC111086715</name>
</gene>